<dbReference type="EMBL" id="JABUFE010000014">
    <property type="protein sequence ID" value="NSX56559.1"/>
    <property type="molecule type" value="Genomic_DNA"/>
</dbReference>
<organism evidence="1 2">
    <name type="scientific">Parasulfitobacter algicola</name>
    <dbReference type="NCBI Taxonomy" id="2614809"/>
    <lineage>
        <taxon>Bacteria</taxon>
        <taxon>Pseudomonadati</taxon>
        <taxon>Pseudomonadota</taxon>
        <taxon>Alphaproteobacteria</taxon>
        <taxon>Rhodobacterales</taxon>
        <taxon>Roseobacteraceae</taxon>
        <taxon>Parasulfitobacter</taxon>
    </lineage>
</organism>
<keyword evidence="2" id="KW-1185">Reference proteome</keyword>
<accession>A0ABX2J0E5</accession>
<name>A0ABX2J0E5_9RHOB</name>
<gene>
    <name evidence="1" type="ORF">HRQ87_17365</name>
</gene>
<dbReference type="InterPro" id="IPR023157">
    <property type="entry name" value="AGR-C-984p-like_sf"/>
</dbReference>
<dbReference type="InterPro" id="IPR010626">
    <property type="entry name" value="DUF1217"/>
</dbReference>
<dbReference type="Pfam" id="PF06748">
    <property type="entry name" value="DUF1217"/>
    <property type="match status" value="1"/>
</dbReference>
<dbReference type="SUPFAM" id="SSF158837">
    <property type="entry name" value="AGR C 984p-like"/>
    <property type="match status" value="1"/>
</dbReference>
<protein>
    <submittedName>
        <fullName evidence="1">DUF1217 domain-containing protein</fullName>
    </submittedName>
</protein>
<dbReference type="Gene3D" id="1.10.3700.10">
    <property type="entry name" value="AGR C 984p-like"/>
    <property type="match status" value="1"/>
</dbReference>
<reference evidence="1 2" key="1">
    <citation type="submission" date="2020-06" db="EMBL/GenBank/DDBJ databases">
        <title>Sulfitobacter algicola sp. nov., isolated from green algae.</title>
        <authorList>
            <person name="Wang C."/>
        </authorList>
    </citation>
    <scope>NUCLEOTIDE SEQUENCE [LARGE SCALE GENOMIC DNA]</scope>
    <source>
        <strain evidence="1 2">1151</strain>
    </source>
</reference>
<proteinExistence type="predicted"/>
<comment type="caution">
    <text evidence="1">The sequence shown here is derived from an EMBL/GenBank/DDBJ whole genome shotgun (WGS) entry which is preliminary data.</text>
</comment>
<sequence length="264" mass="29421">MSFTPIVPTTGYTGWLFLERTMDSQRENFENSAEISRKTDYFAEKIADVKTADDLVADRRLLEVALGAFGLDDDINNTYFIKKVLEDGTTSDTALANRLADKRYAAFSDAFGFANLAGPNTERPDFADTTVALYEKKQFEIAIGDQNEDMRLALNAEGEIKQIAQADRSNDSKWFSIMGSPPLRTVFETALGLPSSFSQLDLDRQLEVFKDKSQQRFGTSDISDFANNETQNDLIRQFLVRSEINASINATSPASIALTLLQGF</sequence>
<dbReference type="Proteomes" id="UP000777935">
    <property type="component" value="Unassembled WGS sequence"/>
</dbReference>
<evidence type="ECO:0000313" key="1">
    <source>
        <dbReference type="EMBL" id="NSX56559.1"/>
    </source>
</evidence>
<evidence type="ECO:0000313" key="2">
    <source>
        <dbReference type="Proteomes" id="UP000777935"/>
    </source>
</evidence>